<gene>
    <name evidence="7" type="ORF">LSH36_1025g01016</name>
</gene>
<comment type="caution">
    <text evidence="7">The sequence shown here is derived from an EMBL/GenBank/DDBJ whole genome shotgun (WGS) entry which is preliminary data.</text>
</comment>
<comment type="subcellular location">
    <subcellularLocation>
        <location evidence="1">Membrane</location>
    </subcellularLocation>
</comment>
<feature type="transmembrane region" description="Helical" evidence="5">
    <location>
        <begin position="28"/>
        <end position="47"/>
    </location>
</feature>
<feature type="transmembrane region" description="Helical" evidence="5">
    <location>
        <begin position="366"/>
        <end position="385"/>
    </location>
</feature>
<dbReference type="PANTHER" id="PTHR46641">
    <property type="entry name" value="FMRFAMIDE RECEPTOR-RELATED"/>
    <property type="match status" value="1"/>
</dbReference>
<dbReference type="Gene3D" id="1.20.1070.10">
    <property type="entry name" value="Rhodopsin 7-helix transmembrane proteins"/>
    <property type="match status" value="1"/>
</dbReference>
<keyword evidence="8" id="KW-1185">Reference proteome</keyword>
<evidence type="ECO:0000313" key="7">
    <source>
        <dbReference type="EMBL" id="KAK2141888.1"/>
    </source>
</evidence>
<evidence type="ECO:0000256" key="5">
    <source>
        <dbReference type="SAM" id="Phobius"/>
    </source>
</evidence>
<evidence type="ECO:0000256" key="4">
    <source>
        <dbReference type="ARBA" id="ARBA00023136"/>
    </source>
</evidence>
<accession>A0AAD9IWL0</accession>
<protein>
    <recommendedName>
        <fullName evidence="6">G-protein coupled receptors family 1 profile domain-containing protein</fullName>
    </recommendedName>
</protein>
<sequence length="401" mass="44875">MASTWLTVSMTINRYAHLCHPMLGLRYFGVRFMIASITVSALFSLAFNLPRFWLYEIAYADCLDLATGDPFPVYGLGPGPMKANKTAEASYQWLYFFLGISIPLCILAYCNCRIIHAVYNSMAVEQRRNRERNLITKVLICIVIFYLLLVSPAEINKFFSSKITISKEHIQSYNFAVTMLNTFQAVNFSCNFIPYLVLDKKFRALLAGLFCRKKADSSSRRRSHYESVSLGSHCNSEVTRTQVISLGSNNFVPMYKMRFQPSTLAVRLYPGKGIVPIAHLRVSANILFPCSSAASDERISAAISNWDVAEVRHTLPDADWPVVNHVVVSASKPLTEAMLDNGGNDSFTSDKETCGSLFRGWRLTGGLINIIVTSTMMTTLVFVIVSDCVTQHRNSSSPQQV</sequence>
<dbReference type="GO" id="GO:0016020">
    <property type="term" value="C:membrane"/>
    <property type="evidence" value="ECO:0007669"/>
    <property type="project" value="UniProtKB-SubCell"/>
</dbReference>
<evidence type="ECO:0000256" key="3">
    <source>
        <dbReference type="ARBA" id="ARBA00022989"/>
    </source>
</evidence>
<dbReference type="EMBL" id="JAODUP010001025">
    <property type="protein sequence ID" value="KAK2141888.1"/>
    <property type="molecule type" value="Genomic_DNA"/>
</dbReference>
<dbReference type="InterPro" id="IPR000276">
    <property type="entry name" value="GPCR_Rhodpsn"/>
</dbReference>
<evidence type="ECO:0000256" key="2">
    <source>
        <dbReference type="ARBA" id="ARBA00022692"/>
    </source>
</evidence>
<keyword evidence="4 5" id="KW-0472">Membrane</keyword>
<dbReference type="PANTHER" id="PTHR46641:SF2">
    <property type="entry name" value="FMRFAMIDE RECEPTOR"/>
    <property type="match status" value="1"/>
</dbReference>
<keyword evidence="2 5" id="KW-0812">Transmembrane</keyword>
<feature type="transmembrane region" description="Helical" evidence="5">
    <location>
        <begin position="93"/>
        <end position="114"/>
    </location>
</feature>
<evidence type="ECO:0000259" key="6">
    <source>
        <dbReference type="PROSITE" id="PS50262"/>
    </source>
</evidence>
<dbReference type="GO" id="GO:0004930">
    <property type="term" value="F:G protein-coupled receptor activity"/>
    <property type="evidence" value="ECO:0007669"/>
    <property type="project" value="InterPro"/>
</dbReference>
<evidence type="ECO:0000313" key="8">
    <source>
        <dbReference type="Proteomes" id="UP001208570"/>
    </source>
</evidence>
<organism evidence="7 8">
    <name type="scientific">Paralvinella palmiformis</name>
    <dbReference type="NCBI Taxonomy" id="53620"/>
    <lineage>
        <taxon>Eukaryota</taxon>
        <taxon>Metazoa</taxon>
        <taxon>Spiralia</taxon>
        <taxon>Lophotrochozoa</taxon>
        <taxon>Annelida</taxon>
        <taxon>Polychaeta</taxon>
        <taxon>Sedentaria</taxon>
        <taxon>Canalipalpata</taxon>
        <taxon>Terebellida</taxon>
        <taxon>Terebelliformia</taxon>
        <taxon>Alvinellidae</taxon>
        <taxon>Paralvinella</taxon>
    </lineage>
</organism>
<dbReference type="PROSITE" id="PS50262">
    <property type="entry name" value="G_PROTEIN_RECEP_F1_2"/>
    <property type="match status" value="1"/>
</dbReference>
<feature type="domain" description="G-protein coupled receptors family 1 profile" evidence="6">
    <location>
        <begin position="1"/>
        <end position="195"/>
    </location>
</feature>
<reference evidence="7" key="1">
    <citation type="journal article" date="2023" name="Mol. Biol. Evol.">
        <title>Third-Generation Sequencing Reveals the Adaptive Role of the Epigenome in Three Deep-Sea Polychaetes.</title>
        <authorList>
            <person name="Perez M."/>
            <person name="Aroh O."/>
            <person name="Sun Y."/>
            <person name="Lan Y."/>
            <person name="Juniper S.K."/>
            <person name="Young C.R."/>
            <person name="Angers B."/>
            <person name="Qian P.Y."/>
        </authorList>
    </citation>
    <scope>NUCLEOTIDE SEQUENCE</scope>
    <source>
        <strain evidence="7">P08H-3</strain>
    </source>
</reference>
<feature type="transmembrane region" description="Helical" evidence="5">
    <location>
        <begin position="134"/>
        <end position="153"/>
    </location>
</feature>
<dbReference type="Pfam" id="PF00001">
    <property type="entry name" value="7tm_1"/>
    <property type="match status" value="1"/>
</dbReference>
<keyword evidence="3 5" id="KW-1133">Transmembrane helix</keyword>
<dbReference type="Proteomes" id="UP001208570">
    <property type="component" value="Unassembled WGS sequence"/>
</dbReference>
<dbReference type="AlphaFoldDB" id="A0AAD9IWL0"/>
<name>A0AAD9IWL0_9ANNE</name>
<evidence type="ECO:0000256" key="1">
    <source>
        <dbReference type="ARBA" id="ARBA00004370"/>
    </source>
</evidence>
<dbReference type="InterPro" id="IPR017452">
    <property type="entry name" value="GPCR_Rhodpsn_7TM"/>
</dbReference>
<proteinExistence type="predicted"/>
<feature type="transmembrane region" description="Helical" evidence="5">
    <location>
        <begin position="173"/>
        <end position="198"/>
    </location>
</feature>
<dbReference type="InterPro" id="IPR052954">
    <property type="entry name" value="GPCR-Ligand_Int"/>
</dbReference>
<dbReference type="SUPFAM" id="SSF81321">
    <property type="entry name" value="Family A G protein-coupled receptor-like"/>
    <property type="match status" value="1"/>
</dbReference>